<dbReference type="Proteomes" id="UP000632138">
    <property type="component" value="Unassembled WGS sequence"/>
</dbReference>
<name>A0ABS2A729_9ACTN</name>
<proteinExistence type="predicted"/>
<keyword evidence="1" id="KW-0812">Transmembrane</keyword>
<evidence type="ECO:0000313" key="2">
    <source>
        <dbReference type="EMBL" id="MBM2615631.1"/>
    </source>
</evidence>
<evidence type="ECO:0000313" key="3">
    <source>
        <dbReference type="Proteomes" id="UP000632138"/>
    </source>
</evidence>
<reference evidence="2 3" key="1">
    <citation type="submission" date="2021-01" db="EMBL/GenBank/DDBJ databases">
        <title>Actinoplanes sp. nov. LDG1-06 isolated from lichen.</title>
        <authorList>
            <person name="Saeng-In P."/>
            <person name="Phongsopitanun W."/>
            <person name="Kanchanasin P."/>
            <person name="Yuki M."/>
            <person name="Kudo T."/>
            <person name="Ohkuma M."/>
            <person name="Tanasupawat S."/>
        </authorList>
    </citation>
    <scope>NUCLEOTIDE SEQUENCE [LARGE SCALE GENOMIC DNA]</scope>
    <source>
        <strain evidence="2 3">LDG1-06</strain>
    </source>
</reference>
<feature type="transmembrane region" description="Helical" evidence="1">
    <location>
        <begin position="186"/>
        <end position="208"/>
    </location>
</feature>
<feature type="transmembrane region" description="Helical" evidence="1">
    <location>
        <begin position="83"/>
        <end position="105"/>
    </location>
</feature>
<dbReference type="RefSeq" id="WP_203375503.1">
    <property type="nucleotide sequence ID" value="NZ_JAENHP010000002.1"/>
</dbReference>
<comment type="caution">
    <text evidence="2">The sequence shown here is derived from an EMBL/GenBank/DDBJ whole genome shotgun (WGS) entry which is preliminary data.</text>
</comment>
<feature type="transmembrane region" description="Helical" evidence="1">
    <location>
        <begin position="52"/>
        <end position="76"/>
    </location>
</feature>
<feature type="transmembrane region" description="Helical" evidence="1">
    <location>
        <begin position="161"/>
        <end position="180"/>
    </location>
</feature>
<keyword evidence="1" id="KW-1133">Transmembrane helix</keyword>
<keyword evidence="1" id="KW-0472">Membrane</keyword>
<keyword evidence="3" id="KW-1185">Reference proteome</keyword>
<organism evidence="2 3">
    <name type="scientific">Paractinoplanes ovalisporus</name>
    <dbReference type="NCBI Taxonomy" id="2810368"/>
    <lineage>
        <taxon>Bacteria</taxon>
        <taxon>Bacillati</taxon>
        <taxon>Actinomycetota</taxon>
        <taxon>Actinomycetes</taxon>
        <taxon>Micromonosporales</taxon>
        <taxon>Micromonosporaceae</taxon>
        <taxon>Paractinoplanes</taxon>
    </lineage>
</organism>
<protein>
    <submittedName>
        <fullName evidence="2">Uncharacterized protein</fullName>
    </submittedName>
</protein>
<feature type="transmembrane region" description="Helical" evidence="1">
    <location>
        <begin position="134"/>
        <end position="154"/>
    </location>
</feature>
<accession>A0ABS2A729</accession>
<dbReference type="EMBL" id="JAENHP010000002">
    <property type="protein sequence ID" value="MBM2615631.1"/>
    <property type="molecule type" value="Genomic_DNA"/>
</dbReference>
<gene>
    <name evidence="2" type="ORF">JIG36_08650</name>
</gene>
<evidence type="ECO:0000256" key="1">
    <source>
        <dbReference type="SAM" id="Phobius"/>
    </source>
</evidence>
<sequence>MTNNNLFRRVAGGALLATPVLLLGAMLTSPPQDDESPRGYIESLARDWDLSILSANLFHYYWVAIALAVPAVLTLLRGRRGAVLATAGALATAFGAIQMSGVLFADWMNAAMPPIAGLDQAVAVFDQVNGDPSMIVWLRSGVVLGLVMPAVLMAGLARNGVIGWWATPVALLPMVAGPIAGGILGAAVGSVVGAVCCAPLAVVGIRLLRRTAADVTAAEPSLAAAH</sequence>